<evidence type="ECO:0000256" key="1">
    <source>
        <dbReference type="ARBA" id="ARBA00022842"/>
    </source>
</evidence>
<dbReference type="InterPro" id="IPR051619">
    <property type="entry name" value="TypeII_TA_RNase_PINc/VapC"/>
</dbReference>
<dbReference type="InterPro" id="IPR029060">
    <property type="entry name" value="PIN-like_dom_sf"/>
</dbReference>
<dbReference type="KEGG" id="ctes:O987_15535"/>
<evidence type="ECO:0000313" key="3">
    <source>
        <dbReference type="Proteomes" id="UP000028782"/>
    </source>
</evidence>
<keyword evidence="2" id="KW-0238">DNA-binding</keyword>
<dbReference type="PANTHER" id="PTHR35901:SF1">
    <property type="entry name" value="EXONUCLEASE VAPC9"/>
    <property type="match status" value="1"/>
</dbReference>
<dbReference type="CDD" id="cd09873">
    <property type="entry name" value="PIN_Pae0151-like"/>
    <property type="match status" value="1"/>
</dbReference>
<accession>A0A076PNA6</accession>
<proteinExistence type="predicted"/>
<dbReference type="EMBL" id="CP006704">
    <property type="protein sequence ID" value="AIJ47218.1"/>
    <property type="molecule type" value="Genomic_DNA"/>
</dbReference>
<dbReference type="GO" id="GO:0003677">
    <property type="term" value="F:DNA binding"/>
    <property type="evidence" value="ECO:0007669"/>
    <property type="project" value="UniProtKB-KW"/>
</dbReference>
<dbReference type="RefSeq" id="WP_043373178.1">
    <property type="nucleotide sequence ID" value="NZ_CP006704.1"/>
</dbReference>
<dbReference type="InterPro" id="IPR044153">
    <property type="entry name" value="PIN_Pae0151-like"/>
</dbReference>
<dbReference type="Proteomes" id="UP000028782">
    <property type="component" value="Chromosome"/>
</dbReference>
<dbReference type="PANTHER" id="PTHR35901">
    <property type="entry name" value="RIBONUCLEASE VAPC3"/>
    <property type="match status" value="1"/>
</dbReference>
<evidence type="ECO:0000313" key="2">
    <source>
        <dbReference type="EMBL" id="AIJ47218.1"/>
    </source>
</evidence>
<name>A0A076PNA6_COMTE</name>
<dbReference type="AlphaFoldDB" id="A0A076PNA6"/>
<reference evidence="2 3" key="1">
    <citation type="journal article" date="2014" name="Genome Announc.">
        <title>Complete Genome Sequence of Polychlorinated Biphenyl Degrader Comamonas testosteroni TK102 (NBRC 109938).</title>
        <authorList>
            <person name="Fukuda K."/>
            <person name="Hosoyama A."/>
            <person name="Tsuchikane K."/>
            <person name="Ohji S."/>
            <person name="Yamazoe A."/>
            <person name="Fujita N."/>
            <person name="Shintani M."/>
            <person name="Kimbara K."/>
        </authorList>
    </citation>
    <scope>NUCLEOTIDE SEQUENCE [LARGE SCALE GENOMIC DNA]</scope>
    <source>
        <strain evidence="2">TK102</strain>
    </source>
</reference>
<dbReference type="Gene3D" id="3.40.50.1010">
    <property type="entry name" value="5'-nuclease"/>
    <property type="match status" value="1"/>
</dbReference>
<protein>
    <submittedName>
        <fullName evidence="2">DNA-binding protein</fullName>
    </submittedName>
</protein>
<dbReference type="SUPFAM" id="SSF88723">
    <property type="entry name" value="PIN domain-like"/>
    <property type="match status" value="1"/>
</dbReference>
<dbReference type="HOGENOM" id="CLU_121774_4_0_4"/>
<gene>
    <name evidence="2" type="ORF">O987_15535</name>
</gene>
<keyword evidence="1" id="KW-0460">Magnesium</keyword>
<sequence>MSATAFVLDASVTAAWLLPDSASEHTRRLYTRIRRDEVDPQAPNLWQWECGNLIASGVNNGRIPQTSVEGLWGVLEAIRHRVELHDLAPAQHKAVLDVALDTGLPTYDAAYLWLAQSLRLPLATFDTAQMAAARKSGVTVWAPEDF</sequence>
<organism evidence="2 3">
    <name type="scientific">Comamonas testosteroni TK102</name>
    <dbReference type="NCBI Taxonomy" id="1392005"/>
    <lineage>
        <taxon>Bacteria</taxon>
        <taxon>Pseudomonadati</taxon>
        <taxon>Pseudomonadota</taxon>
        <taxon>Betaproteobacteria</taxon>
        <taxon>Burkholderiales</taxon>
        <taxon>Comamonadaceae</taxon>
        <taxon>Comamonas</taxon>
    </lineage>
</organism>